<organism evidence="1 2">
    <name type="scientific">Araneus ventricosus</name>
    <name type="common">Orbweaver spider</name>
    <name type="synonym">Epeira ventricosa</name>
    <dbReference type="NCBI Taxonomy" id="182803"/>
    <lineage>
        <taxon>Eukaryota</taxon>
        <taxon>Metazoa</taxon>
        <taxon>Ecdysozoa</taxon>
        <taxon>Arthropoda</taxon>
        <taxon>Chelicerata</taxon>
        <taxon>Arachnida</taxon>
        <taxon>Araneae</taxon>
        <taxon>Araneomorphae</taxon>
        <taxon>Entelegynae</taxon>
        <taxon>Araneoidea</taxon>
        <taxon>Araneidae</taxon>
        <taxon>Araneus</taxon>
    </lineage>
</organism>
<dbReference type="AlphaFoldDB" id="A0A4Y2MTK5"/>
<sequence length="138" mass="15819">MCFRPLIASPAFFSNNDIPDKNGTCAWDFESGRLLAPPHRPALVPRPFWLVINLINSSSLRQCKLLYMDHLQRQPCRKNLNNNEDQNILWNEKCGKVFSPPELNEFEKLLVWLDGAADNSYLDTRDDVGDGGPEPQQY</sequence>
<gene>
    <name evidence="1" type="ORF">AVEN_44558_1</name>
</gene>
<accession>A0A4Y2MTK5</accession>
<evidence type="ECO:0000313" key="2">
    <source>
        <dbReference type="Proteomes" id="UP000499080"/>
    </source>
</evidence>
<reference evidence="1 2" key="1">
    <citation type="journal article" date="2019" name="Sci. Rep.">
        <title>Orb-weaving spider Araneus ventricosus genome elucidates the spidroin gene catalogue.</title>
        <authorList>
            <person name="Kono N."/>
            <person name="Nakamura H."/>
            <person name="Ohtoshi R."/>
            <person name="Moran D.A.P."/>
            <person name="Shinohara A."/>
            <person name="Yoshida Y."/>
            <person name="Fujiwara M."/>
            <person name="Mori M."/>
            <person name="Tomita M."/>
            <person name="Arakawa K."/>
        </authorList>
    </citation>
    <scope>NUCLEOTIDE SEQUENCE [LARGE SCALE GENOMIC DNA]</scope>
</reference>
<comment type="caution">
    <text evidence="1">The sequence shown here is derived from an EMBL/GenBank/DDBJ whole genome shotgun (WGS) entry which is preliminary data.</text>
</comment>
<dbReference type="EMBL" id="BGPR01007926">
    <property type="protein sequence ID" value="GBN30501.1"/>
    <property type="molecule type" value="Genomic_DNA"/>
</dbReference>
<evidence type="ECO:0000313" key="1">
    <source>
        <dbReference type="EMBL" id="GBN30501.1"/>
    </source>
</evidence>
<dbReference type="Proteomes" id="UP000499080">
    <property type="component" value="Unassembled WGS sequence"/>
</dbReference>
<name>A0A4Y2MTK5_ARAVE</name>
<protein>
    <submittedName>
        <fullName evidence="1">Uncharacterized protein</fullName>
    </submittedName>
</protein>
<keyword evidence="2" id="KW-1185">Reference proteome</keyword>
<proteinExistence type="predicted"/>